<dbReference type="GO" id="GO:0015297">
    <property type="term" value="F:antiporter activity"/>
    <property type="evidence" value="ECO:0007669"/>
    <property type="project" value="UniProtKB-KW"/>
</dbReference>
<dbReference type="InterPro" id="IPR018461">
    <property type="entry name" value="Na/H_Antiport_NhaC-like_C"/>
</dbReference>
<feature type="transmembrane region" description="Helical" evidence="10">
    <location>
        <begin position="212"/>
        <end position="234"/>
    </location>
</feature>
<protein>
    <submittedName>
        <fullName evidence="12">Na+/H+ antiporter NhaC</fullName>
    </submittedName>
</protein>
<evidence type="ECO:0000256" key="1">
    <source>
        <dbReference type="ARBA" id="ARBA00004651"/>
    </source>
</evidence>
<comment type="caution">
    <text evidence="12">The sequence shown here is derived from an EMBL/GenBank/DDBJ whole genome shotgun (WGS) entry which is preliminary data.</text>
</comment>
<feature type="transmembrane region" description="Helical" evidence="10">
    <location>
        <begin position="155"/>
        <end position="183"/>
    </location>
</feature>
<evidence type="ECO:0000256" key="4">
    <source>
        <dbReference type="ARBA" id="ARBA00022475"/>
    </source>
</evidence>
<feature type="transmembrane region" description="Helical" evidence="10">
    <location>
        <begin position="30"/>
        <end position="51"/>
    </location>
</feature>
<keyword evidence="3" id="KW-0050">Antiport</keyword>
<feature type="transmembrane region" description="Helical" evidence="10">
    <location>
        <begin position="254"/>
        <end position="278"/>
    </location>
</feature>
<comment type="subcellular location">
    <subcellularLocation>
        <location evidence="1">Cell membrane</location>
        <topology evidence="1">Multi-pass membrane protein</topology>
    </subcellularLocation>
</comment>
<keyword evidence="2" id="KW-0813">Transport</keyword>
<dbReference type="PANTHER" id="PTHR33451:SF3">
    <property type="entry name" value="MALATE-2H(+)_NA(+)-LACTATE ANTIPORTER"/>
    <property type="match status" value="1"/>
</dbReference>
<evidence type="ECO:0000256" key="9">
    <source>
        <dbReference type="SAM" id="MobiDB-lite"/>
    </source>
</evidence>
<keyword evidence="7 10" id="KW-0472">Membrane</keyword>
<name>A0A921MBV3_9MICO</name>
<feature type="domain" description="Na+/H+ antiporter NhaC-like C-terminal" evidence="11">
    <location>
        <begin position="180"/>
        <end position="491"/>
    </location>
</feature>
<evidence type="ECO:0000313" key="13">
    <source>
        <dbReference type="Proteomes" id="UP000784435"/>
    </source>
</evidence>
<feature type="transmembrane region" description="Helical" evidence="10">
    <location>
        <begin position="95"/>
        <end position="118"/>
    </location>
</feature>
<evidence type="ECO:0000256" key="2">
    <source>
        <dbReference type="ARBA" id="ARBA00022448"/>
    </source>
</evidence>
<evidence type="ECO:0000256" key="10">
    <source>
        <dbReference type="SAM" id="Phobius"/>
    </source>
</evidence>
<reference evidence="12" key="2">
    <citation type="submission" date="2021-09" db="EMBL/GenBank/DDBJ databases">
        <authorList>
            <person name="Gilroy R."/>
        </authorList>
    </citation>
    <scope>NUCLEOTIDE SEQUENCE</scope>
    <source>
        <strain evidence="12">ChiGjej5B5-7349</strain>
    </source>
</reference>
<dbReference type="AlphaFoldDB" id="A0A921MBV3"/>
<evidence type="ECO:0000256" key="8">
    <source>
        <dbReference type="ARBA" id="ARBA00038435"/>
    </source>
</evidence>
<feature type="transmembrane region" description="Helical" evidence="10">
    <location>
        <begin position="124"/>
        <end position="143"/>
    </location>
</feature>
<comment type="similarity">
    <text evidence="8">Belongs to the NhaC Na(+)/H(+) (TC 2.A.35) antiporter family.</text>
</comment>
<dbReference type="NCBIfam" id="TIGR00931">
    <property type="entry name" value="antiport_nhaC"/>
    <property type="match status" value="1"/>
</dbReference>
<dbReference type="InterPro" id="IPR004770">
    <property type="entry name" value="Na/H_antiport_NhaC"/>
</dbReference>
<gene>
    <name evidence="12" type="primary">nhaC</name>
    <name evidence="12" type="ORF">K8V08_02200</name>
</gene>
<dbReference type="EMBL" id="DYUK01000048">
    <property type="protein sequence ID" value="HJG79205.1"/>
    <property type="molecule type" value="Genomic_DNA"/>
</dbReference>
<dbReference type="InterPro" id="IPR052180">
    <property type="entry name" value="NhaC_Na-H+_Antiporter"/>
</dbReference>
<feature type="transmembrane region" description="Helical" evidence="10">
    <location>
        <begin position="391"/>
        <end position="420"/>
    </location>
</feature>
<accession>A0A921MBV3</accession>
<feature type="transmembrane region" description="Helical" evidence="10">
    <location>
        <begin position="351"/>
        <end position="371"/>
    </location>
</feature>
<evidence type="ECO:0000256" key="5">
    <source>
        <dbReference type="ARBA" id="ARBA00022692"/>
    </source>
</evidence>
<organism evidence="12 13">
    <name type="scientific">Brevibacterium senegalense</name>
    <dbReference type="NCBI Taxonomy" id="1033736"/>
    <lineage>
        <taxon>Bacteria</taxon>
        <taxon>Bacillati</taxon>
        <taxon>Actinomycetota</taxon>
        <taxon>Actinomycetes</taxon>
        <taxon>Micrococcales</taxon>
        <taxon>Brevibacteriaceae</taxon>
        <taxon>Brevibacterium</taxon>
    </lineage>
</organism>
<dbReference type="Proteomes" id="UP000784435">
    <property type="component" value="Unassembled WGS sequence"/>
</dbReference>
<evidence type="ECO:0000259" key="11">
    <source>
        <dbReference type="Pfam" id="PF03553"/>
    </source>
</evidence>
<evidence type="ECO:0000256" key="7">
    <source>
        <dbReference type="ARBA" id="ARBA00023136"/>
    </source>
</evidence>
<keyword evidence="4" id="KW-1003">Cell membrane</keyword>
<evidence type="ECO:0000256" key="3">
    <source>
        <dbReference type="ARBA" id="ARBA00022449"/>
    </source>
</evidence>
<evidence type="ECO:0000313" key="12">
    <source>
        <dbReference type="EMBL" id="HJG79205.1"/>
    </source>
</evidence>
<sequence length="549" mass="56907">MKKTSAETPRVTAGDQKSDARMRAVREPGLALALSPLVVMFVVIVGGVVWLDIRVEVLLLICAAYTTVVAMALGHRWQEIQDQWVAEFSKAFPAILIVLCVGIVIGTWVASGTIPLLVYLGIKAISPSFIIVTAFLVTVILSVSTGTSWGSVGTVGAALMGVAVAMDAPLAAVAGAIVSGAYFGDKLSPLSDSTNLSAVAAGVNLYKHIVHLLWTTGPGFLVCVIVYTIAGFSFSSSSSGVDADMDVFLDQLTLLFRLDMPFALLLLVPVAVIVVGSVMRMPTVPVMLVSAATAGLLAILGQGFTVRDTALASMSGFTMDMFSTGGGARMNPGDAVEAIPNLLERGGMESMTAIVLVVVCAFGFVAALSVSGALDVVMGGLMSKVRTNGQLILVTTVGGVILIGATGTSTVSFLILGGLLRAEYIKRRLEARNLGRTMEDAVTVVEPIIPWTLAGVYMASALGVPTLEYAPWAILCYSGVFFALLWGFTGIGVSKITPKSDDWEDYQRAMGQVDGVVDAAESEAGVGADGPSAVGDPEGGAGAGATPRE</sequence>
<evidence type="ECO:0000256" key="6">
    <source>
        <dbReference type="ARBA" id="ARBA00022989"/>
    </source>
</evidence>
<feature type="transmembrane region" description="Helical" evidence="10">
    <location>
        <begin position="441"/>
        <end position="463"/>
    </location>
</feature>
<feature type="transmembrane region" description="Helical" evidence="10">
    <location>
        <begin position="284"/>
        <end position="306"/>
    </location>
</feature>
<proteinExistence type="inferred from homology"/>
<feature type="transmembrane region" description="Helical" evidence="10">
    <location>
        <begin position="57"/>
        <end position="74"/>
    </location>
</feature>
<reference evidence="12" key="1">
    <citation type="journal article" date="2021" name="PeerJ">
        <title>Extensive microbial diversity within the chicken gut microbiome revealed by metagenomics and culture.</title>
        <authorList>
            <person name="Gilroy R."/>
            <person name="Ravi A."/>
            <person name="Getino M."/>
            <person name="Pursley I."/>
            <person name="Horton D.L."/>
            <person name="Alikhan N.F."/>
            <person name="Baker D."/>
            <person name="Gharbi K."/>
            <person name="Hall N."/>
            <person name="Watson M."/>
            <person name="Adriaenssens E.M."/>
            <person name="Foster-Nyarko E."/>
            <person name="Jarju S."/>
            <person name="Secka A."/>
            <person name="Antonio M."/>
            <person name="Oren A."/>
            <person name="Chaudhuri R.R."/>
            <person name="La Ragione R."/>
            <person name="Hildebrand F."/>
            <person name="Pallen M.J."/>
        </authorList>
    </citation>
    <scope>NUCLEOTIDE SEQUENCE</scope>
    <source>
        <strain evidence="12">ChiGjej5B5-7349</strain>
    </source>
</reference>
<feature type="region of interest" description="Disordered" evidence="9">
    <location>
        <begin position="521"/>
        <end position="549"/>
    </location>
</feature>
<keyword evidence="5 10" id="KW-0812">Transmembrane</keyword>
<dbReference type="GO" id="GO:0005886">
    <property type="term" value="C:plasma membrane"/>
    <property type="evidence" value="ECO:0007669"/>
    <property type="project" value="UniProtKB-SubCell"/>
</dbReference>
<dbReference type="Pfam" id="PF03553">
    <property type="entry name" value="Na_H_antiporter"/>
    <property type="match status" value="1"/>
</dbReference>
<keyword evidence="6 10" id="KW-1133">Transmembrane helix</keyword>
<dbReference type="PANTHER" id="PTHR33451">
    <property type="entry name" value="MALATE-2H(+)/NA(+)-LACTATE ANTIPORTER"/>
    <property type="match status" value="1"/>
</dbReference>
<feature type="transmembrane region" description="Helical" evidence="10">
    <location>
        <begin position="469"/>
        <end position="489"/>
    </location>
</feature>